<dbReference type="InterPro" id="IPR037185">
    <property type="entry name" value="EmrE-like"/>
</dbReference>
<dbReference type="RefSeq" id="WP_245739168.1">
    <property type="nucleotide sequence ID" value="NZ_FOHO01000002.1"/>
</dbReference>
<sequence>MPPDMNTIFLFVATVLIWGTTWIGISAQIGEVPLIQSIFLRFALAGIVMLAGLAAIGRMRLPHRWRFVLVQALCLFSFNFVAIYNASALIPSGLVSVVFSLASIFNAINARLLFGDRITARVVLAGVIGATGLFLLFQAELSGTDATRTLQGIGWAGLGTMIFSLGNMASRRNSQMGISPVVANSWGMGIGALVLLGVIGLTGTPMVMPTGLTYWTALVYLSVIGSVIGFTTYLMLVARIGSARAGYATVIFPVVALLISTLFEGFRWTPGAVAGLGLVLLGNIVMFSRITWLTRRIATRQVKAG</sequence>
<evidence type="ECO:0000256" key="1">
    <source>
        <dbReference type="ARBA" id="ARBA00004141"/>
    </source>
</evidence>
<feature type="domain" description="EamA" evidence="7">
    <location>
        <begin position="152"/>
        <end position="287"/>
    </location>
</feature>
<name>A0A1I0AVS1_9RHOB</name>
<gene>
    <name evidence="8" type="ORF">SAMN04489858_102376</name>
</gene>
<dbReference type="PANTHER" id="PTHR32322">
    <property type="entry name" value="INNER MEMBRANE TRANSPORTER"/>
    <property type="match status" value="1"/>
</dbReference>
<keyword evidence="3 6" id="KW-0812">Transmembrane</keyword>
<dbReference type="PANTHER" id="PTHR32322:SF2">
    <property type="entry name" value="EAMA DOMAIN-CONTAINING PROTEIN"/>
    <property type="match status" value="1"/>
</dbReference>
<comment type="subcellular location">
    <subcellularLocation>
        <location evidence="1">Membrane</location>
        <topology evidence="1">Multi-pass membrane protein</topology>
    </subcellularLocation>
</comment>
<protein>
    <submittedName>
        <fullName evidence="8">EamA-like transporter family protein</fullName>
    </submittedName>
</protein>
<feature type="transmembrane region" description="Helical" evidence="6">
    <location>
        <begin position="35"/>
        <end position="55"/>
    </location>
</feature>
<proteinExistence type="inferred from homology"/>
<feature type="transmembrane region" description="Helical" evidence="6">
    <location>
        <begin position="245"/>
        <end position="266"/>
    </location>
</feature>
<dbReference type="EMBL" id="FOHO01000002">
    <property type="protein sequence ID" value="SES98468.1"/>
    <property type="molecule type" value="Genomic_DNA"/>
</dbReference>
<feature type="transmembrane region" description="Helical" evidence="6">
    <location>
        <begin position="149"/>
        <end position="169"/>
    </location>
</feature>
<dbReference type="AlphaFoldDB" id="A0A1I0AVS1"/>
<evidence type="ECO:0000313" key="9">
    <source>
        <dbReference type="Proteomes" id="UP000199180"/>
    </source>
</evidence>
<feature type="transmembrane region" description="Helical" evidence="6">
    <location>
        <begin position="67"/>
        <end position="84"/>
    </location>
</feature>
<keyword evidence="4 6" id="KW-1133">Transmembrane helix</keyword>
<organism evidence="8 9">
    <name type="scientific">Paracoccus homiensis</name>
    <dbReference type="NCBI Taxonomy" id="364199"/>
    <lineage>
        <taxon>Bacteria</taxon>
        <taxon>Pseudomonadati</taxon>
        <taxon>Pseudomonadota</taxon>
        <taxon>Alphaproteobacteria</taxon>
        <taxon>Rhodobacterales</taxon>
        <taxon>Paracoccaceae</taxon>
        <taxon>Paracoccus</taxon>
    </lineage>
</organism>
<keyword evidence="9" id="KW-1185">Reference proteome</keyword>
<feature type="transmembrane region" description="Helical" evidence="6">
    <location>
        <begin position="272"/>
        <end position="293"/>
    </location>
</feature>
<evidence type="ECO:0000256" key="3">
    <source>
        <dbReference type="ARBA" id="ARBA00022692"/>
    </source>
</evidence>
<dbReference type="Proteomes" id="UP000199180">
    <property type="component" value="Unassembled WGS sequence"/>
</dbReference>
<evidence type="ECO:0000259" key="7">
    <source>
        <dbReference type="Pfam" id="PF00892"/>
    </source>
</evidence>
<feature type="transmembrane region" description="Helical" evidence="6">
    <location>
        <begin position="181"/>
        <end position="202"/>
    </location>
</feature>
<keyword evidence="5 6" id="KW-0472">Membrane</keyword>
<reference evidence="8 9" key="1">
    <citation type="submission" date="2016-10" db="EMBL/GenBank/DDBJ databases">
        <authorList>
            <person name="de Groot N.N."/>
        </authorList>
    </citation>
    <scope>NUCLEOTIDE SEQUENCE [LARGE SCALE GENOMIC DNA]</scope>
    <source>
        <strain evidence="8 9">DSM 17862</strain>
    </source>
</reference>
<evidence type="ECO:0000256" key="4">
    <source>
        <dbReference type="ARBA" id="ARBA00022989"/>
    </source>
</evidence>
<feature type="transmembrane region" description="Helical" evidence="6">
    <location>
        <begin position="7"/>
        <end position="29"/>
    </location>
</feature>
<evidence type="ECO:0000313" key="8">
    <source>
        <dbReference type="EMBL" id="SES98468.1"/>
    </source>
</evidence>
<feature type="transmembrane region" description="Helical" evidence="6">
    <location>
        <begin position="120"/>
        <end position="137"/>
    </location>
</feature>
<feature type="transmembrane region" description="Helical" evidence="6">
    <location>
        <begin position="90"/>
        <end position="108"/>
    </location>
</feature>
<evidence type="ECO:0000256" key="2">
    <source>
        <dbReference type="ARBA" id="ARBA00007362"/>
    </source>
</evidence>
<dbReference type="SUPFAM" id="SSF103481">
    <property type="entry name" value="Multidrug resistance efflux transporter EmrE"/>
    <property type="match status" value="2"/>
</dbReference>
<accession>A0A1I0AVS1</accession>
<dbReference type="InterPro" id="IPR000620">
    <property type="entry name" value="EamA_dom"/>
</dbReference>
<feature type="domain" description="EamA" evidence="7">
    <location>
        <begin position="7"/>
        <end position="137"/>
    </location>
</feature>
<comment type="similarity">
    <text evidence="2">Belongs to the EamA transporter family.</text>
</comment>
<dbReference type="Pfam" id="PF00892">
    <property type="entry name" value="EamA"/>
    <property type="match status" value="2"/>
</dbReference>
<dbReference type="GO" id="GO:0016020">
    <property type="term" value="C:membrane"/>
    <property type="evidence" value="ECO:0007669"/>
    <property type="project" value="UniProtKB-SubCell"/>
</dbReference>
<feature type="transmembrane region" description="Helical" evidence="6">
    <location>
        <begin position="214"/>
        <end position="238"/>
    </location>
</feature>
<evidence type="ECO:0000256" key="5">
    <source>
        <dbReference type="ARBA" id="ARBA00023136"/>
    </source>
</evidence>
<evidence type="ECO:0000256" key="6">
    <source>
        <dbReference type="SAM" id="Phobius"/>
    </source>
</evidence>
<dbReference type="InterPro" id="IPR050638">
    <property type="entry name" value="AA-Vitamin_Transporters"/>
</dbReference>